<evidence type="ECO:0000259" key="1">
    <source>
        <dbReference type="PROSITE" id="PS51186"/>
    </source>
</evidence>
<dbReference type="Gene3D" id="3.40.630.30">
    <property type="match status" value="1"/>
</dbReference>
<sequence length="169" mass="19448">MLYLKPANTDDIEKEYLFVRDIPEDENGFINEYHGISREDFDDALDIIIANSVGERLPVGYVPATTYFLWDDDKIIGELQLRQHLCESLVNGAGHIGYYIAPEYRSKGYGTQGLAMLLEKACDTVPEEEVYLRVQRTNPASLRAMLKNGCYIHHEDESSYFVRFRKEIS</sequence>
<dbReference type="CDD" id="cd04301">
    <property type="entry name" value="NAT_SF"/>
    <property type="match status" value="1"/>
</dbReference>
<dbReference type="RefSeq" id="WP_072301107.1">
    <property type="nucleotide sequence ID" value="NZ_FPIP01000010.1"/>
</dbReference>
<dbReference type="Pfam" id="PF13302">
    <property type="entry name" value="Acetyltransf_3"/>
    <property type="match status" value="1"/>
</dbReference>
<evidence type="ECO:0000313" key="3">
    <source>
        <dbReference type="Proteomes" id="UP000183461"/>
    </source>
</evidence>
<dbReference type="PANTHER" id="PTHR39173">
    <property type="entry name" value="ACETYLTRANSFERASE"/>
    <property type="match status" value="1"/>
</dbReference>
<feature type="domain" description="N-acetyltransferase" evidence="1">
    <location>
        <begin position="17"/>
        <end position="169"/>
    </location>
</feature>
<evidence type="ECO:0000313" key="2">
    <source>
        <dbReference type="EMBL" id="SFW49772.1"/>
    </source>
</evidence>
<reference evidence="2 3" key="1">
    <citation type="submission" date="2016-11" db="EMBL/GenBank/DDBJ databases">
        <authorList>
            <person name="Jaros S."/>
            <person name="Januszkiewicz K."/>
            <person name="Wedrychowicz H."/>
        </authorList>
    </citation>
    <scope>NUCLEOTIDE SEQUENCE [LARGE SCALE GENOMIC DNA]</scope>
    <source>
        <strain evidence="2 3">YL228</strain>
    </source>
</reference>
<dbReference type="EMBL" id="FPIP01000010">
    <property type="protein sequence ID" value="SFW49772.1"/>
    <property type="molecule type" value="Genomic_DNA"/>
</dbReference>
<dbReference type="GO" id="GO:0016747">
    <property type="term" value="F:acyltransferase activity, transferring groups other than amino-acyl groups"/>
    <property type="evidence" value="ECO:0007669"/>
    <property type="project" value="InterPro"/>
</dbReference>
<dbReference type="AlphaFoldDB" id="A0A1K1PQH4"/>
<dbReference type="PANTHER" id="PTHR39173:SF1">
    <property type="entry name" value="ACETYLTRANSFERASE"/>
    <property type="match status" value="1"/>
</dbReference>
<gene>
    <name evidence="2" type="ORF">SAMN02910280_0035</name>
</gene>
<organism evidence="2 3">
    <name type="scientific">Ruminococcus flavefaciens</name>
    <dbReference type="NCBI Taxonomy" id="1265"/>
    <lineage>
        <taxon>Bacteria</taxon>
        <taxon>Bacillati</taxon>
        <taxon>Bacillota</taxon>
        <taxon>Clostridia</taxon>
        <taxon>Eubacteriales</taxon>
        <taxon>Oscillospiraceae</taxon>
        <taxon>Ruminococcus</taxon>
    </lineage>
</organism>
<keyword evidence="2" id="KW-0808">Transferase</keyword>
<dbReference type="PROSITE" id="PS51186">
    <property type="entry name" value="GNAT"/>
    <property type="match status" value="1"/>
</dbReference>
<protein>
    <submittedName>
        <fullName evidence="2">Predicted acetyltransferase</fullName>
    </submittedName>
</protein>
<dbReference type="Proteomes" id="UP000183461">
    <property type="component" value="Unassembled WGS sequence"/>
</dbReference>
<accession>A0A1K1PQH4</accession>
<dbReference type="SUPFAM" id="SSF55729">
    <property type="entry name" value="Acyl-CoA N-acyltransferases (Nat)"/>
    <property type="match status" value="1"/>
</dbReference>
<name>A0A1K1PQH4_RUMFL</name>
<proteinExistence type="predicted"/>
<dbReference type="InterPro" id="IPR016181">
    <property type="entry name" value="Acyl_CoA_acyltransferase"/>
</dbReference>
<dbReference type="InterPro" id="IPR000182">
    <property type="entry name" value="GNAT_dom"/>
</dbReference>